<dbReference type="InterPro" id="IPR012337">
    <property type="entry name" value="RNaseH-like_sf"/>
</dbReference>
<dbReference type="AlphaFoldDB" id="A0A0J8E0A9"/>
<name>A0A0J8E0A9_BETVV</name>
<gene>
    <name evidence="3" type="ORF">BVRB_8g202130</name>
</gene>
<feature type="compositionally biased region" description="Basic and acidic residues" evidence="1">
    <location>
        <begin position="323"/>
        <end position="332"/>
    </location>
</feature>
<sequence length="425" mass="48857">MKPVYKLMKFCDGDGPMMGEIYERMDNMLGQLKDIMSTSKYKTDFPKMATIVVTRRDKMTIPLHCLGFALTPRFYDKIYLESLAPGGYTRKAPNLDKEVVFGCMEAFGRIAEDADEEKKLRDEFAEFQLKKGIYSMPQAQIDVVAMDAIDWWCVYGSQTPNLAEVAKRVLTQPITSSSAERTWNTYGNILSLKRNRLNRSRTDKLVYIHSNLRLISKFSDGYKIEPHHKWDIDPENACLEDSPLELEEMRWTGLDSDEEGVNDDGMLQNKRARMILKIMGEPVTRADLEGVTAAFTTTLTALTEQMTALTTQMNNMQNNTNQGRDRRGEENRTPWGRGKRTVVADSSSSEDEEVFEEERSEEGNNFLKHDYRVKGDISLFYGNMGVEEFLDWQIDVDRFFEVMEVPENKHVKMVAVRLKSIAAVW</sequence>
<dbReference type="InterPro" id="IPR008906">
    <property type="entry name" value="HATC_C_dom"/>
</dbReference>
<dbReference type="Pfam" id="PF05699">
    <property type="entry name" value="Dimer_Tnp_hAT"/>
    <property type="match status" value="1"/>
</dbReference>
<protein>
    <recommendedName>
        <fullName evidence="2">HAT C-terminal dimerisation domain-containing protein</fullName>
    </recommendedName>
</protein>
<evidence type="ECO:0000313" key="3">
    <source>
        <dbReference type="EMBL" id="KMS96520.1"/>
    </source>
</evidence>
<accession>A0A0J8E0A9</accession>
<evidence type="ECO:0000256" key="1">
    <source>
        <dbReference type="SAM" id="MobiDB-lite"/>
    </source>
</evidence>
<evidence type="ECO:0000259" key="2">
    <source>
        <dbReference type="Pfam" id="PF05699"/>
    </source>
</evidence>
<dbReference type="SUPFAM" id="SSF53098">
    <property type="entry name" value="Ribonuclease H-like"/>
    <property type="match status" value="1"/>
</dbReference>
<keyword evidence="4" id="KW-1185">Reference proteome</keyword>
<evidence type="ECO:0000313" key="4">
    <source>
        <dbReference type="Proteomes" id="UP000035740"/>
    </source>
</evidence>
<feature type="compositionally biased region" description="Acidic residues" evidence="1">
    <location>
        <begin position="348"/>
        <end position="358"/>
    </location>
</feature>
<organism evidence="3 4">
    <name type="scientific">Beta vulgaris subsp. vulgaris</name>
    <name type="common">Beet</name>
    <dbReference type="NCBI Taxonomy" id="3555"/>
    <lineage>
        <taxon>Eukaryota</taxon>
        <taxon>Viridiplantae</taxon>
        <taxon>Streptophyta</taxon>
        <taxon>Embryophyta</taxon>
        <taxon>Tracheophyta</taxon>
        <taxon>Spermatophyta</taxon>
        <taxon>Magnoliopsida</taxon>
        <taxon>eudicotyledons</taxon>
        <taxon>Gunneridae</taxon>
        <taxon>Pentapetalae</taxon>
        <taxon>Caryophyllales</taxon>
        <taxon>Chenopodiaceae</taxon>
        <taxon>Betoideae</taxon>
        <taxon>Beta</taxon>
    </lineage>
</organism>
<feature type="region of interest" description="Disordered" evidence="1">
    <location>
        <begin position="314"/>
        <end position="358"/>
    </location>
</feature>
<dbReference type="GO" id="GO:0046983">
    <property type="term" value="F:protein dimerization activity"/>
    <property type="evidence" value="ECO:0007669"/>
    <property type="project" value="InterPro"/>
</dbReference>
<feature type="domain" description="HAT C-terminal dimerisation" evidence="2">
    <location>
        <begin position="144"/>
        <end position="212"/>
    </location>
</feature>
<dbReference type="eggNOG" id="ENOG502RVFK">
    <property type="taxonomic scope" value="Eukaryota"/>
</dbReference>
<dbReference type="EMBL" id="KQ090375">
    <property type="protein sequence ID" value="KMS96520.1"/>
    <property type="molecule type" value="Genomic_DNA"/>
</dbReference>
<reference evidence="3 4" key="1">
    <citation type="journal article" date="2014" name="Nature">
        <title>The genome of the recently domesticated crop plant sugar beet (Beta vulgaris).</title>
        <authorList>
            <person name="Dohm J.C."/>
            <person name="Minoche A.E."/>
            <person name="Holtgrawe D."/>
            <person name="Capella-Gutierrez S."/>
            <person name="Zakrzewski F."/>
            <person name="Tafer H."/>
            <person name="Rupp O."/>
            <person name="Sorensen T.R."/>
            <person name="Stracke R."/>
            <person name="Reinhardt R."/>
            <person name="Goesmann A."/>
            <person name="Kraft T."/>
            <person name="Schulz B."/>
            <person name="Stadler P.F."/>
            <person name="Schmidt T."/>
            <person name="Gabaldon T."/>
            <person name="Lehrach H."/>
            <person name="Weisshaar B."/>
            <person name="Himmelbauer H."/>
        </authorList>
    </citation>
    <scope>NUCLEOTIDE SEQUENCE [LARGE SCALE GENOMIC DNA]</scope>
    <source>
        <tissue evidence="3">Taproot</tissue>
    </source>
</reference>
<proteinExistence type="predicted"/>
<dbReference type="OrthoDB" id="2017576at2759"/>
<dbReference type="Gramene" id="KMS96520">
    <property type="protein sequence ID" value="KMS96520"/>
    <property type="gene ID" value="BVRB_8g202130"/>
</dbReference>
<dbReference type="Proteomes" id="UP000035740">
    <property type="component" value="Unassembled WGS sequence"/>
</dbReference>